<reference evidence="2 3" key="1">
    <citation type="journal article" date="2018" name="IMA Fungus">
        <title>IMA Genome-F 10: Nine draft genome sequences of Claviceps purpurea s.lat., including C. arundinis, C. humidiphila, and C. cf. spartinae, pseudomolecules for the pitch canker pathogen Fusarium circinatum, draft genome of Davidsoniella eucalypti, Grosmannia galeiformis, Quambalaria eucalypti, and Teratosphaeria destructans.</title>
        <authorList>
            <person name="Wingfield B.D."/>
            <person name="Liu M."/>
            <person name="Nguyen H.D."/>
            <person name="Lane F.A."/>
            <person name="Morgan S.W."/>
            <person name="De Vos L."/>
            <person name="Wilken P.M."/>
            <person name="Duong T.A."/>
            <person name="Aylward J."/>
            <person name="Coetzee M.P."/>
            <person name="Dadej K."/>
            <person name="De Beer Z.W."/>
            <person name="Findlay W."/>
            <person name="Havenga M."/>
            <person name="Kolarik M."/>
            <person name="Menzies J.G."/>
            <person name="Naidoo K."/>
            <person name="Pochopski O."/>
            <person name="Shoukouhi P."/>
            <person name="Santana Q.C."/>
            <person name="Seifert K.A."/>
            <person name="Soal N."/>
            <person name="Steenkamp E.T."/>
            <person name="Tatham C.T."/>
            <person name="van der Nest M.A."/>
            <person name="Wingfield M.J."/>
        </authorList>
    </citation>
    <scope>NUCLEOTIDE SEQUENCE [LARGE SCALE GENOMIC DNA]</scope>
    <source>
        <strain evidence="2">CMW44962</strain>
    </source>
</reference>
<dbReference type="AlphaFoldDB" id="A0A9W7W4Q2"/>
<accession>A0A9W7W4Q2</accession>
<comment type="caution">
    <text evidence="2">The sequence shown here is derived from an EMBL/GenBank/DDBJ whole genome shotgun (WGS) entry which is preliminary data.</text>
</comment>
<gene>
    <name evidence="2" type="ORF">Tdes44962_MAKER08627</name>
</gene>
<evidence type="ECO:0000313" key="2">
    <source>
        <dbReference type="EMBL" id="KAH9834715.1"/>
    </source>
</evidence>
<protein>
    <submittedName>
        <fullName evidence="2">Uncharacterized protein</fullName>
    </submittedName>
</protein>
<feature type="chain" id="PRO_5040866686" evidence="1">
    <location>
        <begin position="17"/>
        <end position="80"/>
    </location>
</feature>
<name>A0A9W7W4Q2_9PEZI</name>
<evidence type="ECO:0000313" key="3">
    <source>
        <dbReference type="Proteomes" id="UP001138500"/>
    </source>
</evidence>
<keyword evidence="1" id="KW-0732">Signal</keyword>
<proteinExistence type="predicted"/>
<sequence length="80" mass="8502">MRPLTLLPFLASLAWAEWNCTLAVPGSGAPGACFPSGYDADIGGQPVPCRAEFPCKQQDHQCNPFDVPGYSKGLAFCSEP</sequence>
<organism evidence="2 3">
    <name type="scientific">Teratosphaeria destructans</name>
    <dbReference type="NCBI Taxonomy" id="418781"/>
    <lineage>
        <taxon>Eukaryota</taxon>
        <taxon>Fungi</taxon>
        <taxon>Dikarya</taxon>
        <taxon>Ascomycota</taxon>
        <taxon>Pezizomycotina</taxon>
        <taxon>Dothideomycetes</taxon>
        <taxon>Dothideomycetidae</taxon>
        <taxon>Mycosphaerellales</taxon>
        <taxon>Teratosphaeriaceae</taxon>
        <taxon>Teratosphaeria</taxon>
    </lineage>
</organism>
<dbReference type="OrthoDB" id="10341580at2759"/>
<dbReference type="Proteomes" id="UP001138500">
    <property type="component" value="Unassembled WGS sequence"/>
</dbReference>
<feature type="signal peptide" evidence="1">
    <location>
        <begin position="1"/>
        <end position="16"/>
    </location>
</feature>
<evidence type="ECO:0000256" key="1">
    <source>
        <dbReference type="SAM" id="SignalP"/>
    </source>
</evidence>
<dbReference type="EMBL" id="RIBY02000979">
    <property type="protein sequence ID" value="KAH9834715.1"/>
    <property type="molecule type" value="Genomic_DNA"/>
</dbReference>
<reference evidence="2 3" key="2">
    <citation type="journal article" date="2021" name="Curr. Genet.">
        <title>Genetic response to nitrogen starvation in the aggressive Eucalyptus foliar pathogen Teratosphaeria destructans.</title>
        <authorList>
            <person name="Havenga M."/>
            <person name="Wingfield B.D."/>
            <person name="Wingfield M.J."/>
            <person name="Dreyer L.L."/>
            <person name="Roets F."/>
            <person name="Aylward J."/>
        </authorList>
    </citation>
    <scope>NUCLEOTIDE SEQUENCE [LARGE SCALE GENOMIC DNA]</scope>
    <source>
        <strain evidence="2">CMW44962</strain>
    </source>
</reference>
<keyword evidence="3" id="KW-1185">Reference proteome</keyword>